<keyword evidence="4 7" id="KW-0812">Transmembrane</keyword>
<feature type="transmembrane region" description="Helical" evidence="7">
    <location>
        <begin position="356"/>
        <end position="382"/>
    </location>
</feature>
<comment type="caution">
    <text evidence="8">The sequence shown here is derived from an EMBL/GenBank/DDBJ whole genome shotgun (WGS) entry which is preliminary data.</text>
</comment>
<dbReference type="Pfam" id="PF04632">
    <property type="entry name" value="FUSC"/>
    <property type="match status" value="1"/>
</dbReference>
<feature type="transmembrane region" description="Helical" evidence="7">
    <location>
        <begin position="108"/>
        <end position="130"/>
    </location>
</feature>
<comment type="subcellular location">
    <subcellularLocation>
        <location evidence="1">Cell membrane</location>
        <topology evidence="1">Multi-pass membrane protein</topology>
    </subcellularLocation>
</comment>
<feature type="transmembrane region" description="Helical" evidence="7">
    <location>
        <begin position="83"/>
        <end position="101"/>
    </location>
</feature>
<keyword evidence="6 7" id="KW-0472">Membrane</keyword>
<keyword evidence="2" id="KW-0813">Transport</keyword>
<evidence type="ECO:0000256" key="1">
    <source>
        <dbReference type="ARBA" id="ARBA00004651"/>
    </source>
</evidence>
<dbReference type="Proteomes" id="UP000468901">
    <property type="component" value="Unassembled WGS sequence"/>
</dbReference>
<keyword evidence="9" id="KW-1185">Reference proteome</keyword>
<keyword evidence="3" id="KW-1003">Cell membrane</keyword>
<keyword evidence="5 7" id="KW-1133">Transmembrane helix</keyword>
<evidence type="ECO:0000313" key="8">
    <source>
        <dbReference type="EMBL" id="KAB7738630.1"/>
    </source>
</evidence>
<dbReference type="AlphaFoldDB" id="A0A6N6VDJ8"/>
<dbReference type="InterPro" id="IPR006726">
    <property type="entry name" value="PHBA_efflux_AaeB/fusaric-R"/>
</dbReference>
<dbReference type="PANTHER" id="PTHR30509:SF9">
    <property type="entry name" value="MULTIDRUG RESISTANCE PROTEIN MDTO"/>
    <property type="match status" value="1"/>
</dbReference>
<accession>A0A6N6VDJ8</accession>
<organism evidence="8 9">
    <name type="scientific">Parvibaculum sedimenti</name>
    <dbReference type="NCBI Taxonomy" id="2608632"/>
    <lineage>
        <taxon>Bacteria</taxon>
        <taxon>Pseudomonadati</taxon>
        <taxon>Pseudomonadota</taxon>
        <taxon>Alphaproteobacteria</taxon>
        <taxon>Hyphomicrobiales</taxon>
        <taxon>Parvibaculaceae</taxon>
        <taxon>Parvibaculum</taxon>
    </lineage>
</organism>
<feature type="transmembrane region" description="Helical" evidence="7">
    <location>
        <begin position="412"/>
        <end position="434"/>
    </location>
</feature>
<feature type="transmembrane region" description="Helical" evidence="7">
    <location>
        <begin position="142"/>
        <end position="158"/>
    </location>
</feature>
<feature type="transmembrane region" description="Helical" evidence="7">
    <location>
        <begin position="441"/>
        <end position="465"/>
    </location>
</feature>
<gene>
    <name evidence="8" type="ORF">F2P47_16030</name>
</gene>
<evidence type="ECO:0000256" key="7">
    <source>
        <dbReference type="SAM" id="Phobius"/>
    </source>
</evidence>
<sequence length="694" mass="75090">MTLPSRQHYIFAVKTFGAALLALYLAFSFDLPRPSWSMLTVFIVSQPFAGMVASKAVYRVAGTIVGAVISSFILIGFADAPELQALALAVWVGLCIYVACLERSPRAYAFLLSGYTAVFIGFPTVSAPAGIFDAAIARSEEIILAILCATLVHTIVLPQRAGPVLSHMIDRWFADAARWVEYVVGRPDNDARGAFDHRRLVAESGDIERLRVHALYDTPELRRSAAAIGRLQTHMQSILSLLLAVEDRLTILRRERPDLVERLRGIHGDFISWLRATAMGPACPAESAALLASIDATRPSGLSLRADPQLRLFAALVERLRDLVLVWNESLTSRSGVKSGRPLREAVQQRTFHADYLMAAFSGLAAVIVICICCAFWIGAAWPDGYTAAMMAAVGCSLGATFDDPAGFLLKFLQGTVIGTVIAAFYIFGVFPVLSGFDMLALALAPAFLLLCTMMAMPAYTPLALPMLLTMTAMMNIENRMTYDFAIFMNFGVAQVFGIALAAAVLAVARASGAELMIRRITGAIHLDLGRLARGDRKLTRESFESVMLDRVEGLMQRRGSGSGDIDALIDGALASVRVGLNIAALRRHVHGLPRNKTRVLARVFAIIATHFSPSNREHETSYAAMGAALDEAIAEVAHDEGEQATPVLIGLSGLRQIMLGHPDFFRAPPASGVTLAKSWVGSRIYRVAGRRAA</sequence>
<evidence type="ECO:0000256" key="3">
    <source>
        <dbReference type="ARBA" id="ARBA00022475"/>
    </source>
</evidence>
<dbReference type="EMBL" id="WESC01000018">
    <property type="protein sequence ID" value="KAB7738630.1"/>
    <property type="molecule type" value="Genomic_DNA"/>
</dbReference>
<evidence type="ECO:0008006" key="10">
    <source>
        <dbReference type="Google" id="ProtNLM"/>
    </source>
</evidence>
<evidence type="ECO:0000256" key="6">
    <source>
        <dbReference type="ARBA" id="ARBA00023136"/>
    </source>
</evidence>
<dbReference type="GO" id="GO:0022857">
    <property type="term" value="F:transmembrane transporter activity"/>
    <property type="evidence" value="ECO:0007669"/>
    <property type="project" value="InterPro"/>
</dbReference>
<proteinExistence type="predicted"/>
<evidence type="ECO:0000313" key="9">
    <source>
        <dbReference type="Proteomes" id="UP000468901"/>
    </source>
</evidence>
<feature type="transmembrane region" description="Helical" evidence="7">
    <location>
        <begin position="60"/>
        <end position="77"/>
    </location>
</feature>
<dbReference type="RefSeq" id="WP_152217396.1">
    <property type="nucleotide sequence ID" value="NZ_WESC01000018.1"/>
</dbReference>
<evidence type="ECO:0000256" key="5">
    <source>
        <dbReference type="ARBA" id="ARBA00022989"/>
    </source>
</evidence>
<name>A0A6N6VDJ8_9HYPH</name>
<feature type="transmembrane region" description="Helical" evidence="7">
    <location>
        <begin position="485"/>
        <end position="509"/>
    </location>
</feature>
<reference evidence="8 9" key="1">
    <citation type="submission" date="2019-09" db="EMBL/GenBank/DDBJ databases">
        <title>Parvibaculum sedimenti sp. nov., isolated from sediment.</title>
        <authorList>
            <person name="Wang Y."/>
        </authorList>
    </citation>
    <scope>NUCLEOTIDE SEQUENCE [LARGE SCALE GENOMIC DNA]</scope>
    <source>
        <strain evidence="8 9">HXT-9</strain>
    </source>
</reference>
<evidence type="ECO:0000256" key="4">
    <source>
        <dbReference type="ARBA" id="ARBA00022692"/>
    </source>
</evidence>
<dbReference type="PANTHER" id="PTHR30509">
    <property type="entry name" value="P-HYDROXYBENZOIC ACID EFFLUX PUMP SUBUNIT-RELATED"/>
    <property type="match status" value="1"/>
</dbReference>
<feature type="transmembrane region" description="Helical" evidence="7">
    <location>
        <begin position="9"/>
        <end position="29"/>
    </location>
</feature>
<evidence type="ECO:0000256" key="2">
    <source>
        <dbReference type="ARBA" id="ARBA00022448"/>
    </source>
</evidence>
<dbReference type="GO" id="GO:0005886">
    <property type="term" value="C:plasma membrane"/>
    <property type="evidence" value="ECO:0007669"/>
    <property type="project" value="UniProtKB-SubCell"/>
</dbReference>
<protein>
    <recommendedName>
        <fullName evidence="10">FUSC family protein</fullName>
    </recommendedName>
</protein>